<keyword evidence="4 7" id="KW-1133">Transmembrane helix</keyword>
<evidence type="ECO:0000259" key="8">
    <source>
        <dbReference type="Pfam" id="PF00892"/>
    </source>
</evidence>
<dbReference type="eggNOG" id="KOG4510">
    <property type="taxonomic scope" value="Eukaryota"/>
</dbReference>
<evidence type="ECO:0000256" key="2">
    <source>
        <dbReference type="ARBA" id="ARBA00007635"/>
    </source>
</evidence>
<feature type="domain" description="EamA" evidence="8">
    <location>
        <begin position="69"/>
        <end position="201"/>
    </location>
</feature>
<dbReference type="GeneID" id="17350219"/>
<name>E1ZTU0_CHLVA</name>
<dbReference type="PANTHER" id="PTHR22911">
    <property type="entry name" value="ACYL-MALONYL CONDENSING ENZYME-RELATED"/>
    <property type="match status" value="1"/>
</dbReference>
<dbReference type="OMA" id="APIGSCY"/>
<dbReference type="FunCoup" id="E1ZTU0">
    <property type="interactions" value="606"/>
</dbReference>
<dbReference type="Proteomes" id="UP000008141">
    <property type="component" value="Unassembled WGS sequence"/>
</dbReference>
<evidence type="ECO:0000256" key="5">
    <source>
        <dbReference type="ARBA" id="ARBA00023136"/>
    </source>
</evidence>
<proteinExistence type="inferred from homology"/>
<dbReference type="EMBL" id="GL433874">
    <property type="protein sequence ID" value="EFN50789.1"/>
    <property type="molecule type" value="Genomic_DNA"/>
</dbReference>
<dbReference type="AlphaFoldDB" id="E1ZTU0"/>
<accession>E1ZTU0</accession>
<comment type="subcellular location">
    <subcellularLocation>
        <location evidence="1">Membrane</location>
        <topology evidence="1">Multi-pass membrane protein</topology>
    </subcellularLocation>
</comment>
<feature type="transmembrane region" description="Helical" evidence="7">
    <location>
        <begin position="335"/>
        <end position="353"/>
    </location>
</feature>
<keyword evidence="10" id="KW-1185">Reference proteome</keyword>
<dbReference type="Pfam" id="PF00892">
    <property type="entry name" value="EamA"/>
    <property type="match status" value="1"/>
</dbReference>
<sequence>MAPALEASTGLHKLRQPLLDGDEHTERQAAAALTLPQPSLSASRVDLDPEAPGSPTLAEEKHATRREMIGLAFNALSTLFGTGMSLFAKISGSQGIGVFNIVLTRSLILVLFTGPELFYHRVNPFHDRRRRWLLVLRGVLGFCSVSSLYLAVALLPLADASVLSFLSPIFVAALGPIILKERSSTGTLLGIPVAMVGVVLVAQPGIVFGGEDHISKLGVAVGITQACFNALARTCVRALSQGSSERMSSIIFGQGIISCLGAAILCTTTKSFQVPTEAPVWGALLAGGLLGYLYQLALTAGLQRARAAPAVAMSYLSVIWGILADIFVFHDLPDSLSLVGAAIICLSSFSVAFSQKRAGSRKTADARWQKSTARLQQEQEAGLLLGAADGQDGEEDESGASAEGASPAGASQAGSVGWAGGEAGELKAYVKLAATTVAAEVEAAAAAGEALEPPDTPAAPHALPPALQHGSADSLPLLGSSPPAPPAPASGWVPAGSSPR</sequence>
<feature type="compositionally biased region" description="Low complexity" evidence="6">
    <location>
        <begin position="489"/>
        <end position="500"/>
    </location>
</feature>
<feature type="region of interest" description="Disordered" evidence="6">
    <location>
        <begin position="389"/>
        <end position="416"/>
    </location>
</feature>
<evidence type="ECO:0000256" key="3">
    <source>
        <dbReference type="ARBA" id="ARBA00022692"/>
    </source>
</evidence>
<dbReference type="GO" id="GO:0016020">
    <property type="term" value="C:membrane"/>
    <property type="evidence" value="ECO:0007669"/>
    <property type="project" value="UniProtKB-SubCell"/>
</dbReference>
<feature type="transmembrane region" description="Helical" evidence="7">
    <location>
        <begin position="278"/>
        <end position="298"/>
    </location>
</feature>
<protein>
    <recommendedName>
        <fullName evidence="8">EamA domain-containing protein</fullName>
    </recommendedName>
</protein>
<keyword evidence="3 7" id="KW-0812">Transmembrane</keyword>
<feature type="transmembrane region" description="Helical" evidence="7">
    <location>
        <begin position="96"/>
        <end position="119"/>
    </location>
</feature>
<dbReference type="InParanoid" id="E1ZTU0"/>
<dbReference type="RefSeq" id="XP_005852326.1">
    <property type="nucleotide sequence ID" value="XM_005852264.1"/>
</dbReference>
<feature type="transmembrane region" description="Helical" evidence="7">
    <location>
        <begin position="186"/>
        <end position="208"/>
    </location>
</feature>
<evidence type="ECO:0000256" key="4">
    <source>
        <dbReference type="ARBA" id="ARBA00022989"/>
    </source>
</evidence>
<feature type="transmembrane region" description="Helical" evidence="7">
    <location>
        <begin position="160"/>
        <end position="179"/>
    </location>
</feature>
<feature type="region of interest" description="Disordered" evidence="6">
    <location>
        <begin position="445"/>
        <end position="500"/>
    </location>
</feature>
<reference evidence="9 10" key="1">
    <citation type="journal article" date="2010" name="Plant Cell">
        <title>The Chlorella variabilis NC64A genome reveals adaptation to photosymbiosis, coevolution with viruses, and cryptic sex.</title>
        <authorList>
            <person name="Blanc G."/>
            <person name="Duncan G."/>
            <person name="Agarkova I."/>
            <person name="Borodovsky M."/>
            <person name="Gurnon J."/>
            <person name="Kuo A."/>
            <person name="Lindquist E."/>
            <person name="Lucas S."/>
            <person name="Pangilinan J."/>
            <person name="Polle J."/>
            <person name="Salamov A."/>
            <person name="Terry A."/>
            <person name="Yamada T."/>
            <person name="Dunigan D.D."/>
            <person name="Grigoriev I.V."/>
            <person name="Claverie J.M."/>
            <person name="Van Etten J.L."/>
        </authorList>
    </citation>
    <scope>NUCLEOTIDE SEQUENCE [LARGE SCALE GENOMIC DNA]</scope>
    <source>
        <strain evidence="9 10">NC64A</strain>
    </source>
</reference>
<evidence type="ECO:0000256" key="6">
    <source>
        <dbReference type="SAM" id="MobiDB-lite"/>
    </source>
</evidence>
<feature type="transmembrane region" description="Helical" evidence="7">
    <location>
        <begin position="131"/>
        <end position="154"/>
    </location>
</feature>
<evidence type="ECO:0000256" key="7">
    <source>
        <dbReference type="SAM" id="Phobius"/>
    </source>
</evidence>
<evidence type="ECO:0000313" key="10">
    <source>
        <dbReference type="Proteomes" id="UP000008141"/>
    </source>
</evidence>
<organism evidence="10">
    <name type="scientific">Chlorella variabilis</name>
    <name type="common">Green alga</name>
    <dbReference type="NCBI Taxonomy" id="554065"/>
    <lineage>
        <taxon>Eukaryota</taxon>
        <taxon>Viridiplantae</taxon>
        <taxon>Chlorophyta</taxon>
        <taxon>core chlorophytes</taxon>
        <taxon>Trebouxiophyceae</taxon>
        <taxon>Chlorellales</taxon>
        <taxon>Chlorellaceae</taxon>
        <taxon>Chlorella clade</taxon>
        <taxon>Chlorella</taxon>
    </lineage>
</organism>
<dbReference type="KEGG" id="cvr:CHLNCDRAFT_142523"/>
<dbReference type="PANTHER" id="PTHR22911:SF6">
    <property type="entry name" value="SOLUTE CARRIER FAMILY 35 MEMBER G1"/>
    <property type="match status" value="1"/>
</dbReference>
<feature type="compositionally biased region" description="Low complexity" evidence="6">
    <location>
        <begin position="399"/>
        <end position="416"/>
    </location>
</feature>
<dbReference type="OrthoDB" id="306876at2759"/>
<comment type="similarity">
    <text evidence="2">Belongs to the drug/metabolite transporter (DMT) superfamily. Plant drug/metabolite exporter (P-DME) (TC 2.A.7.4) family.</text>
</comment>
<feature type="compositionally biased region" description="Low complexity" evidence="6">
    <location>
        <begin position="445"/>
        <end position="481"/>
    </location>
</feature>
<dbReference type="InterPro" id="IPR000620">
    <property type="entry name" value="EamA_dom"/>
</dbReference>
<gene>
    <name evidence="9" type="ORF">CHLNCDRAFT_142523</name>
</gene>
<feature type="transmembrane region" description="Helical" evidence="7">
    <location>
        <begin position="71"/>
        <end position="90"/>
    </location>
</feature>
<dbReference type="InterPro" id="IPR037185">
    <property type="entry name" value="EmrE-like"/>
</dbReference>
<evidence type="ECO:0000313" key="9">
    <source>
        <dbReference type="EMBL" id="EFN50789.1"/>
    </source>
</evidence>
<keyword evidence="5 7" id="KW-0472">Membrane</keyword>
<dbReference type="SUPFAM" id="SSF103481">
    <property type="entry name" value="Multidrug resistance efflux transporter EmrE"/>
    <property type="match status" value="2"/>
</dbReference>
<evidence type="ECO:0000256" key="1">
    <source>
        <dbReference type="ARBA" id="ARBA00004141"/>
    </source>
</evidence>
<feature type="transmembrane region" description="Helical" evidence="7">
    <location>
        <begin position="310"/>
        <end position="329"/>
    </location>
</feature>